<evidence type="ECO:0000259" key="1">
    <source>
        <dbReference type="SMART" id="SM01264"/>
    </source>
</evidence>
<dbReference type="RefSeq" id="WP_114644200.1">
    <property type="nucleotide sequence ID" value="NZ_QQNH01000001.1"/>
</dbReference>
<dbReference type="Proteomes" id="UP000253759">
    <property type="component" value="Unassembled WGS sequence"/>
</dbReference>
<dbReference type="InterPro" id="IPR013578">
    <property type="entry name" value="Peptidase_M16C_assoc"/>
</dbReference>
<comment type="caution">
    <text evidence="2">The sequence shown here is derived from an EMBL/GenBank/DDBJ whole genome shotgun (WGS) entry which is preliminary data.</text>
</comment>
<dbReference type="InterPro" id="IPR011249">
    <property type="entry name" value="Metalloenz_LuxS/M16"/>
</dbReference>
<feature type="domain" description="Peptidase M16C associated" evidence="1">
    <location>
        <begin position="455"/>
        <end position="704"/>
    </location>
</feature>
<dbReference type="AlphaFoldDB" id="A0A369W931"/>
<dbReference type="Pfam" id="PF22516">
    <property type="entry name" value="PreP_C"/>
    <property type="match status" value="1"/>
</dbReference>
<dbReference type="GO" id="GO:0046872">
    <property type="term" value="F:metal ion binding"/>
    <property type="evidence" value="ECO:0007669"/>
    <property type="project" value="InterPro"/>
</dbReference>
<dbReference type="Gene3D" id="3.30.830.10">
    <property type="entry name" value="Metalloenzyme, LuxS/M16 peptidase-like"/>
    <property type="match status" value="4"/>
</dbReference>
<evidence type="ECO:0000313" key="2">
    <source>
        <dbReference type="EMBL" id="RDE10479.1"/>
    </source>
</evidence>
<dbReference type="InterPro" id="IPR007863">
    <property type="entry name" value="Peptidase_M16_C"/>
</dbReference>
<keyword evidence="3" id="KW-1185">Reference proteome</keyword>
<dbReference type="PANTHER" id="PTHR43016:SF13">
    <property type="entry name" value="PRESEQUENCE PROTEASE, MITOCHONDRIAL"/>
    <property type="match status" value="1"/>
</dbReference>
<reference evidence="3" key="1">
    <citation type="submission" date="2018-07" db="EMBL/GenBank/DDBJ databases">
        <authorList>
            <person name="Liu B.-T."/>
            <person name="Du Z."/>
        </authorList>
    </citation>
    <scope>NUCLEOTIDE SEQUENCE [LARGE SCALE GENOMIC DNA]</scope>
    <source>
        <strain evidence="3">XYN52</strain>
    </source>
</reference>
<dbReference type="SUPFAM" id="SSF63411">
    <property type="entry name" value="LuxS/MPP-like metallohydrolase"/>
    <property type="match status" value="4"/>
</dbReference>
<proteinExistence type="predicted"/>
<dbReference type="PANTHER" id="PTHR43016">
    <property type="entry name" value="PRESEQUENCE PROTEASE"/>
    <property type="match status" value="1"/>
</dbReference>
<dbReference type="EMBL" id="QQNH01000001">
    <property type="protein sequence ID" value="RDE10479.1"/>
    <property type="molecule type" value="Genomic_DNA"/>
</dbReference>
<protein>
    <submittedName>
        <fullName evidence="2">Peptidase M16</fullName>
    </submittedName>
</protein>
<gene>
    <name evidence="2" type="ORF">DVH29_00565</name>
</gene>
<dbReference type="SMART" id="SM01264">
    <property type="entry name" value="M16C_associated"/>
    <property type="match status" value="1"/>
</dbReference>
<name>A0A369W931_9HYPH</name>
<dbReference type="Pfam" id="PF00675">
    <property type="entry name" value="Peptidase_M16"/>
    <property type="match status" value="1"/>
</dbReference>
<dbReference type="Pfam" id="PF08367">
    <property type="entry name" value="M16C_assoc"/>
    <property type="match status" value="1"/>
</dbReference>
<sequence length="967" mass="105705">MPHHPAYDLIAEETLPEVNALVRHYRHKKTGAELLSLINDDENKVFGISFATPPADSTGLPHILEHSVLCGSEKFPVKKPFVEMLKGSLHTFLNAMTFPDKTVYPVASTNTADFYNLTEVYLDAVFFPLLTRETFEQEGWHHEIENAGDEMIYKGVVFNEMKGASSSPDQMNYVHALQSLFPDAVYANYSGGDPRVMPQLTYETFKAFHAAYYHPSNAQVIFYGDDDPQRRLDLLDGVLSRFERGEKAPSIAPQPRFDAPRRVEATYPADGENPRAAFVSLNWMLDATGSVEAQLIRTVMRRALVGNSAAPLHKALIESGLGESVTQAFQDLAQPVTSIGLRNADPATADAIEALILDTLADLAENGIDDATIEATLNSLEFELREKNTGGYPRGIVYLFGALNEWLYGRDPIEGLKFEAALASLKARIASGERVIEAAIRDCLLDNTHRTTLVLRPDPAQAEREADAERARLDAARAAMSDADIAAAIETTRKLKALQNAADRPEDLAKIPTLTVADLPREGASIPTEETETSGVRTLVHDLATNGIVYLDLGFDLKTLDRELVPYLPLFSRALKQTGTATGDFVALSQRIGRSTGGISISRLNGAVRDSDEATAWLLVRAKATADKTGEMLDIVHDILSSARLDNRDRIRQLVAEDKARAEASLVPAGHQYVFSRLRAALHESDWLQEETGGISQLFFLRALAEKIETDWPSVATSLEAIRTRLINASAAIANVTIEGANWPGFEAELKDFLARLPRRDFVRADWSPLPHAANEGLTIPAQVNYVAKGASLAALGHQPSGALSVVTKYLGTSYLWDKVRVEGGAYGGFASFNPLAGTYAFGSYRDPNLVATLDVYDAAPTFLRKGVSRTDIERSIIGTIGDLDPYLLPDAKGYTALMRILSGVTDAYRQQRREEVLATSEAEFSTAADLLEEVARAGHVVAMGSDKAIAAANRERNGFMTVSKVL</sequence>
<dbReference type="InterPro" id="IPR011765">
    <property type="entry name" value="Pept_M16_N"/>
</dbReference>
<dbReference type="Pfam" id="PF05193">
    <property type="entry name" value="Peptidase_M16_C"/>
    <property type="match status" value="1"/>
</dbReference>
<accession>A0A369W931</accession>
<dbReference type="OrthoDB" id="9762027at2"/>
<dbReference type="InterPro" id="IPR055130">
    <property type="entry name" value="PreP_C"/>
</dbReference>
<organism evidence="2 3">
    <name type="scientific">Pelagibacterium lacus</name>
    <dbReference type="NCBI Taxonomy" id="2282655"/>
    <lineage>
        <taxon>Bacteria</taxon>
        <taxon>Pseudomonadati</taxon>
        <taxon>Pseudomonadota</taxon>
        <taxon>Alphaproteobacteria</taxon>
        <taxon>Hyphomicrobiales</taxon>
        <taxon>Devosiaceae</taxon>
        <taxon>Pelagibacterium</taxon>
    </lineage>
</organism>
<dbReference type="FunFam" id="3.30.830.10:FF:000034">
    <property type="entry name" value="presequence protease 1, chloroplastic/mitochondrial"/>
    <property type="match status" value="1"/>
</dbReference>
<evidence type="ECO:0000313" key="3">
    <source>
        <dbReference type="Proteomes" id="UP000253759"/>
    </source>
</evidence>
<dbReference type="GO" id="GO:0016485">
    <property type="term" value="P:protein processing"/>
    <property type="evidence" value="ECO:0007669"/>
    <property type="project" value="TreeGrafter"/>
</dbReference>
<dbReference type="GO" id="GO:0004222">
    <property type="term" value="F:metalloendopeptidase activity"/>
    <property type="evidence" value="ECO:0007669"/>
    <property type="project" value="TreeGrafter"/>
</dbReference>